<keyword evidence="4 8" id="KW-1133">Transmembrane helix</keyword>
<dbReference type="GO" id="GO:0000271">
    <property type="term" value="P:polysaccharide biosynthetic process"/>
    <property type="evidence" value="ECO:0007669"/>
    <property type="project" value="InterPro"/>
</dbReference>
<proteinExistence type="inferred from homology"/>
<dbReference type="PANTHER" id="PTHR38459">
    <property type="entry name" value="PROPHAGE BACTOPRENOL-LINKED GLUCOSE TRANSLOCASE HOMOLOG"/>
    <property type="match status" value="1"/>
</dbReference>
<feature type="transmembrane region" description="Helical" evidence="8">
    <location>
        <begin position="36"/>
        <end position="53"/>
    </location>
</feature>
<dbReference type="InterPro" id="IPR016480">
    <property type="entry name" value="Glc_translocase_bactprenl-link"/>
</dbReference>
<name>A0AAD1P5U0_CITBR</name>
<evidence type="ECO:0000256" key="6">
    <source>
        <dbReference type="ARBA" id="ARBA00025595"/>
    </source>
</evidence>
<keyword evidence="10" id="KW-0614">Plasmid</keyword>
<dbReference type="GO" id="GO:0005886">
    <property type="term" value="C:plasma membrane"/>
    <property type="evidence" value="ECO:0007669"/>
    <property type="project" value="TreeGrafter"/>
</dbReference>
<keyword evidence="5 8" id="KW-0472">Membrane</keyword>
<comment type="function">
    <text evidence="6 7">Involved in O antigen modification. Involved in the translocation of bactoprenol-linked glucose across the cytoplasmic membrane.</text>
</comment>
<geneLocation type="plasmid" evidence="10 11">
    <name>pKAM621_3</name>
</geneLocation>
<dbReference type="Proteomes" id="UP001058317">
    <property type="component" value="Plasmid pKAM621_3"/>
</dbReference>
<feature type="transmembrane region" description="Helical" evidence="8">
    <location>
        <begin position="12"/>
        <end position="30"/>
    </location>
</feature>
<sequence length="122" mass="13867">MIKLFSRYLSVGIVNTLIHWTIFAIIFYTIYPSQAISNFVGFVVAVTFSFFANSKFTFKKKATGVRYTLFVAFMGLLSLISGMTADYISLQPFITMAIFSGMSLFIGFLYSNFFVFKDSNEK</sequence>
<evidence type="ECO:0000256" key="2">
    <source>
        <dbReference type="ARBA" id="ARBA00022448"/>
    </source>
</evidence>
<evidence type="ECO:0000259" key="9">
    <source>
        <dbReference type="Pfam" id="PF04138"/>
    </source>
</evidence>
<organism evidence="10 11">
    <name type="scientific">Citrobacter braakii</name>
    <dbReference type="NCBI Taxonomy" id="57706"/>
    <lineage>
        <taxon>Bacteria</taxon>
        <taxon>Pseudomonadati</taxon>
        <taxon>Pseudomonadota</taxon>
        <taxon>Gammaproteobacteria</taxon>
        <taxon>Enterobacterales</taxon>
        <taxon>Enterobacteriaceae</taxon>
        <taxon>Citrobacter</taxon>
        <taxon>Citrobacter freundii complex</taxon>
    </lineage>
</organism>
<comment type="similarity">
    <text evidence="7">Belongs to the gtrA family.</text>
</comment>
<keyword evidence="2 7" id="KW-0813">Transport</keyword>
<protein>
    <recommendedName>
        <fullName evidence="7">Bactoprenol-linked glucose translocase</fullName>
    </recommendedName>
</protein>
<comment type="subcellular location">
    <subcellularLocation>
        <location evidence="1">Membrane</location>
        <topology evidence="1">Multi-pass membrane protein</topology>
    </subcellularLocation>
</comment>
<evidence type="ECO:0000256" key="8">
    <source>
        <dbReference type="SAM" id="Phobius"/>
    </source>
</evidence>
<dbReference type="Pfam" id="PF04138">
    <property type="entry name" value="GtrA_DPMS_TM"/>
    <property type="match status" value="1"/>
</dbReference>
<evidence type="ECO:0000256" key="4">
    <source>
        <dbReference type="ARBA" id="ARBA00022989"/>
    </source>
</evidence>
<evidence type="ECO:0000256" key="1">
    <source>
        <dbReference type="ARBA" id="ARBA00004141"/>
    </source>
</evidence>
<evidence type="ECO:0000313" key="10">
    <source>
        <dbReference type="EMBL" id="BDO00313.1"/>
    </source>
</evidence>
<dbReference type="PIRSF" id="PIRSF006298">
    <property type="entry name" value="GtrA_prd"/>
    <property type="match status" value="1"/>
</dbReference>
<evidence type="ECO:0000313" key="11">
    <source>
        <dbReference type="Proteomes" id="UP001058317"/>
    </source>
</evidence>
<feature type="transmembrane region" description="Helical" evidence="8">
    <location>
        <begin position="65"/>
        <end position="88"/>
    </location>
</feature>
<dbReference type="AlphaFoldDB" id="A0AAD1P5U0"/>
<feature type="domain" description="GtrA/DPMS transmembrane" evidence="9">
    <location>
        <begin position="7"/>
        <end position="116"/>
    </location>
</feature>
<dbReference type="InterPro" id="IPR007267">
    <property type="entry name" value="GtrA_DPMS_TM"/>
</dbReference>
<evidence type="ECO:0000256" key="5">
    <source>
        <dbReference type="ARBA" id="ARBA00023136"/>
    </source>
</evidence>
<dbReference type="PANTHER" id="PTHR38459:SF1">
    <property type="entry name" value="PROPHAGE BACTOPRENOL-LINKED GLUCOSE TRANSLOCASE HOMOLOG"/>
    <property type="match status" value="1"/>
</dbReference>
<dbReference type="EMBL" id="AP026385">
    <property type="protein sequence ID" value="BDO00313.1"/>
    <property type="molecule type" value="Genomic_DNA"/>
</dbReference>
<keyword evidence="3 8" id="KW-0812">Transmembrane</keyword>
<dbReference type="InterPro" id="IPR051401">
    <property type="entry name" value="GtrA_CellWall_Glycosyl"/>
</dbReference>
<dbReference type="RefSeq" id="WP_181533362.1">
    <property type="nucleotide sequence ID" value="NZ_AP026385.1"/>
</dbReference>
<evidence type="ECO:0000256" key="3">
    <source>
        <dbReference type="ARBA" id="ARBA00022692"/>
    </source>
</evidence>
<reference evidence="10" key="1">
    <citation type="submission" date="2022-07" db="EMBL/GenBank/DDBJ databases">
        <title>Complete genome sequence of carbapenem-resistant Citrobacter spp. in Japan.</title>
        <authorList>
            <person name="Maehana S."/>
            <person name="Suzuki M."/>
            <person name="Kitasato H."/>
        </authorList>
    </citation>
    <scope>NUCLEOTIDE SEQUENCE</scope>
    <source>
        <strain evidence="10">KAM621</strain>
        <plasmid evidence="10">pKAM621_3</plasmid>
    </source>
</reference>
<evidence type="ECO:0000256" key="7">
    <source>
        <dbReference type="PIRNR" id="PIRNR006298"/>
    </source>
</evidence>
<gene>
    <name evidence="10" type="primary">gtrAI</name>
    <name evidence="10" type="ORF">KAM621c_54170</name>
</gene>
<feature type="transmembrane region" description="Helical" evidence="8">
    <location>
        <begin position="94"/>
        <end position="116"/>
    </location>
</feature>
<accession>A0AAD1P5U0</accession>